<dbReference type="Pfam" id="PF01894">
    <property type="entry name" value="YjbQ"/>
    <property type="match status" value="1"/>
</dbReference>
<evidence type="ECO:0000313" key="2">
    <source>
        <dbReference type="Proteomes" id="UP000001304"/>
    </source>
</evidence>
<dbReference type="InterPro" id="IPR001602">
    <property type="entry name" value="UPF0047_YjbQ-like"/>
</dbReference>
<proteinExistence type="predicted"/>
<keyword evidence="2" id="KW-1185">Reference proteome</keyword>
<protein>
    <recommendedName>
        <fullName evidence="3">YjbQ family protein</fullName>
    </recommendedName>
</protein>
<dbReference type="EMBL" id="CP002098">
    <property type="protein sequence ID" value="ADM27815.1"/>
    <property type="molecule type" value="Genomic_DNA"/>
</dbReference>
<dbReference type="HOGENOM" id="CLU_1922880_0_0_2"/>
<accession>E0SNL9</accession>
<dbReference type="KEGG" id="iag:Igag_1000"/>
<dbReference type="STRING" id="583356.Igag_1000"/>
<dbReference type="BioCyc" id="IAGG583356:GHAH-983-MONOMER"/>
<dbReference type="Gene3D" id="2.60.120.460">
    <property type="entry name" value="YjbQ-like"/>
    <property type="match status" value="1"/>
</dbReference>
<name>E0SNL9_IGNAA</name>
<organism evidence="1 2">
    <name type="scientific">Ignisphaera aggregans (strain DSM 17230 / JCM 13409 / AQ1.S1)</name>
    <dbReference type="NCBI Taxonomy" id="583356"/>
    <lineage>
        <taxon>Archaea</taxon>
        <taxon>Thermoproteota</taxon>
        <taxon>Thermoprotei</taxon>
        <taxon>Desulfurococcales</taxon>
        <taxon>Desulfurococcaceae</taxon>
        <taxon>Ignisphaera</taxon>
    </lineage>
</organism>
<gene>
    <name evidence="1" type="ordered locus">Igag_1000</name>
</gene>
<reference evidence="1 2" key="1">
    <citation type="journal article" date="2010" name="Stand. Genomic Sci.">
        <title>Complete genome sequence of Ignisphaera aggregans type strain (AQ1.S1).</title>
        <authorList>
            <person name="Goker M."/>
            <person name="Held B."/>
            <person name="Lapidus A."/>
            <person name="Nolan M."/>
            <person name="Spring S."/>
            <person name="Yasawong M."/>
            <person name="Lucas S."/>
            <person name="Glavina Del Rio T."/>
            <person name="Tice H."/>
            <person name="Cheng J.F."/>
            <person name="Goodwin L."/>
            <person name="Tapia R."/>
            <person name="Pitluck S."/>
            <person name="Liolios K."/>
            <person name="Ivanova N."/>
            <person name="Mavromatis K."/>
            <person name="Mikhailova N."/>
            <person name="Pati A."/>
            <person name="Chen A."/>
            <person name="Palaniappan K."/>
            <person name="Brambilla E."/>
            <person name="Land M."/>
            <person name="Hauser L."/>
            <person name="Chang Y.J."/>
            <person name="Jeffries C.D."/>
            <person name="Brettin T."/>
            <person name="Detter J.C."/>
            <person name="Han C."/>
            <person name="Rohde M."/>
            <person name="Sikorski J."/>
            <person name="Woyke T."/>
            <person name="Bristow J."/>
            <person name="Eisen J.A."/>
            <person name="Markowitz V."/>
            <person name="Hugenholtz P."/>
            <person name="Kyrpides N.C."/>
            <person name="Klenk H.P."/>
        </authorList>
    </citation>
    <scope>NUCLEOTIDE SEQUENCE [LARGE SCALE GENOMIC DNA]</scope>
    <source>
        <strain evidence="2">DSM 17230 / JCM 13409 / AQ1.S1</strain>
    </source>
</reference>
<evidence type="ECO:0008006" key="3">
    <source>
        <dbReference type="Google" id="ProtNLM"/>
    </source>
</evidence>
<dbReference type="Proteomes" id="UP000001304">
    <property type="component" value="Chromosome"/>
</dbReference>
<sequence length="140" mass="16043">MKAYSKIIEVKTWGPMELFPLRRYIEEEIGRAGISRGIAILSIEGATPALVVLQRGLERQFLNNITELVPFTIWRHGNAYAHLISTFISTSTAVPIESSKLLLPDDYDIYLLETRSVHNHTRRIYLLLHGETEILPRLEN</sequence>
<dbReference type="SUPFAM" id="SSF111038">
    <property type="entry name" value="YjbQ-like"/>
    <property type="match status" value="1"/>
</dbReference>
<dbReference type="InterPro" id="IPR035917">
    <property type="entry name" value="YjbQ-like_sf"/>
</dbReference>
<evidence type="ECO:0000313" key="1">
    <source>
        <dbReference type="EMBL" id="ADM27815.1"/>
    </source>
</evidence>
<dbReference type="AlphaFoldDB" id="E0SNL9"/>